<proteinExistence type="predicted"/>
<gene>
    <name evidence="1" type="ORF">Tco_0978870</name>
</gene>
<protein>
    <submittedName>
        <fullName evidence="1">Uncharacterized protein</fullName>
    </submittedName>
</protein>
<comment type="caution">
    <text evidence="1">The sequence shown here is derived from an EMBL/GenBank/DDBJ whole genome shotgun (WGS) entry which is preliminary data.</text>
</comment>
<accession>A0ABQ5EP38</accession>
<keyword evidence="2" id="KW-1185">Reference proteome</keyword>
<reference evidence="1" key="2">
    <citation type="submission" date="2022-01" db="EMBL/GenBank/DDBJ databases">
        <authorList>
            <person name="Yamashiro T."/>
            <person name="Shiraishi A."/>
            <person name="Satake H."/>
            <person name="Nakayama K."/>
        </authorList>
    </citation>
    <scope>NUCLEOTIDE SEQUENCE</scope>
</reference>
<dbReference type="Proteomes" id="UP001151760">
    <property type="component" value="Unassembled WGS sequence"/>
</dbReference>
<dbReference type="EMBL" id="BQNB010016521">
    <property type="protein sequence ID" value="GJT52713.1"/>
    <property type="molecule type" value="Genomic_DNA"/>
</dbReference>
<evidence type="ECO:0000313" key="1">
    <source>
        <dbReference type="EMBL" id="GJT52713.1"/>
    </source>
</evidence>
<evidence type="ECO:0000313" key="2">
    <source>
        <dbReference type="Proteomes" id="UP001151760"/>
    </source>
</evidence>
<sequence>MELCTKLFDRVASLEKDLKETKDVHGNALTKLVKKVKHLEDKLKSTTTRRKARMVISDEEEDFVLEDPSKQLRMTETAYEDIETEYAEVEYDMEQIEQQTTPTKDPKGLFSTAEEIQGKEQISTDEEISKKLNEEEMAKAVAREEHKRIDFEKALKIQKQLDQRKETDDIDWNTIVEQVQERQSGSMIIYQTLKKKPVTVAQTRKNMMVYLKNMAGYKMGYFKGMSYDEIRPIFEKEYNKVQTLFKKDTEVEKTTTKRVAEETLLQESFKRLRTAKASSSEPIQEQPTGEPNELFEEELMKMMEIVPVEEIKAEALQVKSTRL</sequence>
<organism evidence="1 2">
    <name type="scientific">Tanacetum coccineum</name>
    <dbReference type="NCBI Taxonomy" id="301880"/>
    <lineage>
        <taxon>Eukaryota</taxon>
        <taxon>Viridiplantae</taxon>
        <taxon>Streptophyta</taxon>
        <taxon>Embryophyta</taxon>
        <taxon>Tracheophyta</taxon>
        <taxon>Spermatophyta</taxon>
        <taxon>Magnoliopsida</taxon>
        <taxon>eudicotyledons</taxon>
        <taxon>Gunneridae</taxon>
        <taxon>Pentapetalae</taxon>
        <taxon>asterids</taxon>
        <taxon>campanulids</taxon>
        <taxon>Asterales</taxon>
        <taxon>Asteraceae</taxon>
        <taxon>Asteroideae</taxon>
        <taxon>Anthemideae</taxon>
        <taxon>Anthemidinae</taxon>
        <taxon>Tanacetum</taxon>
    </lineage>
</organism>
<reference evidence="1" key="1">
    <citation type="journal article" date="2022" name="Int. J. Mol. Sci.">
        <title>Draft Genome of Tanacetum Coccineum: Genomic Comparison of Closely Related Tanacetum-Family Plants.</title>
        <authorList>
            <person name="Yamashiro T."/>
            <person name="Shiraishi A."/>
            <person name="Nakayama K."/>
            <person name="Satake H."/>
        </authorList>
    </citation>
    <scope>NUCLEOTIDE SEQUENCE</scope>
</reference>
<name>A0ABQ5EP38_9ASTR</name>